<evidence type="ECO:0008006" key="5">
    <source>
        <dbReference type="Google" id="ProtNLM"/>
    </source>
</evidence>
<dbReference type="OrthoDB" id="2624308at2759"/>
<feature type="transmembrane region" description="Helical" evidence="2">
    <location>
        <begin position="1131"/>
        <end position="1151"/>
    </location>
</feature>
<evidence type="ECO:0000313" key="4">
    <source>
        <dbReference type="Proteomes" id="UP000076881"/>
    </source>
</evidence>
<feature type="compositionally biased region" description="Polar residues" evidence="1">
    <location>
        <begin position="704"/>
        <end position="716"/>
    </location>
</feature>
<comment type="caution">
    <text evidence="3">The sequence shown here is derived from an EMBL/GenBank/DDBJ whole genome shotgun (WGS) entry which is preliminary data.</text>
</comment>
<gene>
    <name evidence="3" type="ORF">LEL_02970</name>
</gene>
<dbReference type="EMBL" id="AZHF01000002">
    <property type="protein sequence ID" value="OAA79484.1"/>
    <property type="molecule type" value="Genomic_DNA"/>
</dbReference>
<feature type="transmembrane region" description="Helical" evidence="2">
    <location>
        <begin position="1075"/>
        <end position="1094"/>
    </location>
</feature>
<feature type="transmembrane region" description="Helical" evidence="2">
    <location>
        <begin position="594"/>
        <end position="620"/>
    </location>
</feature>
<feature type="transmembrane region" description="Helical" evidence="2">
    <location>
        <begin position="953"/>
        <end position="971"/>
    </location>
</feature>
<evidence type="ECO:0000256" key="1">
    <source>
        <dbReference type="SAM" id="MobiDB-lite"/>
    </source>
</evidence>
<name>A0A168INS4_CORDF</name>
<organism evidence="3 4">
    <name type="scientific">Akanthomyces lecanii RCEF 1005</name>
    <dbReference type="NCBI Taxonomy" id="1081108"/>
    <lineage>
        <taxon>Eukaryota</taxon>
        <taxon>Fungi</taxon>
        <taxon>Dikarya</taxon>
        <taxon>Ascomycota</taxon>
        <taxon>Pezizomycotina</taxon>
        <taxon>Sordariomycetes</taxon>
        <taxon>Hypocreomycetidae</taxon>
        <taxon>Hypocreales</taxon>
        <taxon>Cordycipitaceae</taxon>
        <taxon>Akanthomyces</taxon>
        <taxon>Cordyceps confragosa</taxon>
    </lineage>
</organism>
<feature type="transmembrane region" description="Helical" evidence="2">
    <location>
        <begin position="831"/>
        <end position="850"/>
    </location>
</feature>
<feature type="region of interest" description="Disordered" evidence="1">
    <location>
        <begin position="703"/>
        <end position="722"/>
    </location>
</feature>
<feature type="transmembrane region" description="Helical" evidence="2">
    <location>
        <begin position="896"/>
        <end position="916"/>
    </location>
</feature>
<dbReference type="Proteomes" id="UP000076881">
    <property type="component" value="Unassembled WGS sequence"/>
</dbReference>
<proteinExistence type="predicted"/>
<feature type="region of interest" description="Disordered" evidence="1">
    <location>
        <begin position="157"/>
        <end position="177"/>
    </location>
</feature>
<protein>
    <recommendedName>
        <fullName evidence="5">3-hydroxyisobutyrate dehydrogenase protein</fullName>
    </recommendedName>
</protein>
<feature type="transmembrane region" description="Helical" evidence="2">
    <location>
        <begin position="1044"/>
        <end position="1063"/>
    </location>
</feature>
<feature type="transmembrane region" description="Helical" evidence="2">
    <location>
        <begin position="632"/>
        <end position="655"/>
    </location>
</feature>
<keyword evidence="2" id="KW-0472">Membrane</keyword>
<keyword evidence="2" id="KW-0812">Transmembrane</keyword>
<evidence type="ECO:0000256" key="2">
    <source>
        <dbReference type="SAM" id="Phobius"/>
    </source>
</evidence>
<dbReference type="STRING" id="1081108.A0A168INS4"/>
<sequence>MSSPGDYEPVSWTDSDDAEAARPRVPFRSMLYHVRSSDGQLTPLILQSFQDAQSLPPTQLWQRMATRPPSPTTTLGKMSYWVGAPILQAGSARLNLADGRALGQAALRLVVSWPLSFFLFYGFEFMSPPFQAAVQTPGVQLALPDTRYQPVRQLGALEARGQGPRSAEPSSALPQRRAYTDDIDLDTDITAAPQSGGDEAHTILVETSDQGAASRPRHLCYIRDPSLDEYETINVSQFLDKEGDDVDMEFVFVSYTREQFRVATDEEIDKYTGYPDEATREANRQLARSDRAILVQWGLDAAKRAGKRAFWIDFECVRDRDGVARTSSKSDDVYRICDVVRAAHSMIIATGPPASEKVAAILAGQGCPAPASRQQANTTKWLRHWGSRLWTLPELLLCPSEHRVELYVLGSDAPVAALAKRNFAERAWDDAELVKELVNHYEGSAILSEIRLVETALECFARRGTHQFSPGDIAYALMGLLPMSQRPAVHPGDSGFQAFARLSLANDGGAFLSRMLCLLPPNQDDNDGRAVWYDNVKDVWGARIRDVHPSSRVVRIAADARDTLVLDGAPSAAVRWDAFDTDAARQGEMPPSKVLVALLIWSAGLSLGAIGVLCMAAKVMEEGGTTFSGSSLYGLLMCTVIFGLPALLAPLLYLWHQRGNRRRGMQAQLVGLEGHVDAGTVERHLWGHDNGLLTLVTVDDDSGFQDNGSNSTEAAPQQQRRRREKFNFTLVDTHMMTVRHIAARKPPVAVFAMGSAGGGGQRAMLCSYDWRDDTFERATVIRVDDTMVDQMRRINQFRVRLRSHTPGDEDSIAPAEAAAARDTIRPWQQELLFAFLVVMAMNMLLPLYWHPRDRYTPEDSDATHTKLAYCVAFLLAQGPAFLIVTRMSLERVVPQLVLIKAFLPGFLILLAGFPAGPVLRSIVAGGIEGIAYPVLALLVWLWFGATSSAPSKFVARALAFSALSLVGPPLARRALFGVLRNERVYHFMQYFFDMAGIVLRVILATVGRRWVGRPDEVAWLPASRKAKMAAAAPAETTMRSRKRAAVLLPLAAIVVSTLAHLATDAPRVAGSTASLLWLLYVYVAIIVVFSICVARFPKSPTLLLTLVIVSSSAGSIWQNSLGDVRSTWPGILVNTRILILPLIWVLASSLLDSWPMKLQVLCLSLAGMALDGMLKTTIVSIVAWQVQVSAGAVAIVLLVGLWVHEETSRHRRISL</sequence>
<keyword evidence="2" id="KW-1133">Transmembrane helix</keyword>
<dbReference type="AlphaFoldDB" id="A0A168INS4"/>
<reference evidence="3 4" key="1">
    <citation type="journal article" date="2016" name="Genome Biol. Evol.">
        <title>Divergent and convergent evolution of fungal pathogenicity.</title>
        <authorList>
            <person name="Shang Y."/>
            <person name="Xiao G."/>
            <person name="Zheng P."/>
            <person name="Cen K."/>
            <person name="Zhan S."/>
            <person name="Wang C."/>
        </authorList>
    </citation>
    <scope>NUCLEOTIDE SEQUENCE [LARGE SCALE GENOMIC DNA]</scope>
    <source>
        <strain evidence="3 4">RCEF 1005</strain>
    </source>
</reference>
<feature type="transmembrane region" description="Helical" evidence="2">
    <location>
        <begin position="983"/>
        <end position="1003"/>
    </location>
</feature>
<feature type="transmembrane region" description="Helical" evidence="2">
    <location>
        <begin position="1184"/>
        <end position="1203"/>
    </location>
</feature>
<accession>A0A168INS4</accession>
<evidence type="ECO:0000313" key="3">
    <source>
        <dbReference type="EMBL" id="OAA79484.1"/>
    </source>
</evidence>
<keyword evidence="4" id="KW-1185">Reference proteome</keyword>
<feature type="transmembrane region" description="Helical" evidence="2">
    <location>
        <begin position="922"/>
        <end position="941"/>
    </location>
</feature>
<feature type="transmembrane region" description="Helical" evidence="2">
    <location>
        <begin position="866"/>
        <end position="884"/>
    </location>
</feature>